<dbReference type="InterPro" id="IPR012999">
    <property type="entry name" value="Pyr_OxRdtase_I_AS"/>
</dbReference>
<keyword evidence="6 9" id="KW-0560">Oxidoreductase</keyword>
<dbReference type="InterPro" id="IPR036188">
    <property type="entry name" value="FAD/NAD-bd_sf"/>
</dbReference>
<feature type="domain" description="Pyridine nucleotide-disulphide oxidoreductase dimerisation" evidence="10">
    <location>
        <begin position="375"/>
        <end position="483"/>
    </location>
</feature>
<evidence type="ECO:0000256" key="1">
    <source>
        <dbReference type="ARBA" id="ARBA00001974"/>
    </source>
</evidence>
<dbReference type="InterPro" id="IPR023753">
    <property type="entry name" value="FAD/NAD-binding_dom"/>
</dbReference>
<evidence type="ECO:0000256" key="6">
    <source>
        <dbReference type="ARBA" id="ARBA00023002"/>
    </source>
</evidence>
<keyword evidence="8 9" id="KW-0676">Redox-active center</keyword>
<name>A0ABT3N7V6_9BACT</name>
<dbReference type="PRINTS" id="PR00411">
    <property type="entry name" value="PNDRDTASEI"/>
</dbReference>
<dbReference type="Gene3D" id="3.50.50.60">
    <property type="entry name" value="FAD/NAD(P)-binding domain"/>
    <property type="match status" value="2"/>
</dbReference>
<keyword evidence="3 9" id="KW-0285">Flavoprotein</keyword>
<dbReference type="PANTHER" id="PTHR43014:SF2">
    <property type="entry name" value="MERCURIC REDUCTASE"/>
    <property type="match status" value="1"/>
</dbReference>
<keyword evidence="4 9" id="KW-0274">FAD</keyword>
<evidence type="ECO:0000313" key="12">
    <source>
        <dbReference type="EMBL" id="MCW7753538.1"/>
    </source>
</evidence>
<gene>
    <name evidence="12" type="ORF">OOT00_05990</name>
</gene>
<evidence type="ECO:0000256" key="9">
    <source>
        <dbReference type="RuleBase" id="RU003691"/>
    </source>
</evidence>
<keyword evidence="5" id="KW-0521">NADP</keyword>
<protein>
    <submittedName>
        <fullName evidence="12">Mercuric reductase</fullName>
    </submittedName>
</protein>
<dbReference type="PROSITE" id="PS00076">
    <property type="entry name" value="PYRIDINE_REDOX_1"/>
    <property type="match status" value="1"/>
</dbReference>
<dbReference type="InterPro" id="IPR016156">
    <property type="entry name" value="FAD/NAD-linked_Rdtase_dimer_sf"/>
</dbReference>
<dbReference type="PANTHER" id="PTHR43014">
    <property type="entry name" value="MERCURIC REDUCTASE"/>
    <property type="match status" value="1"/>
</dbReference>
<comment type="similarity">
    <text evidence="2 9">Belongs to the class-I pyridine nucleotide-disulfide oxidoreductase family.</text>
</comment>
<evidence type="ECO:0000313" key="13">
    <source>
        <dbReference type="Proteomes" id="UP001209681"/>
    </source>
</evidence>
<dbReference type="SUPFAM" id="SSF55424">
    <property type="entry name" value="FAD/NAD-linked reductases, dimerisation (C-terminal) domain"/>
    <property type="match status" value="1"/>
</dbReference>
<dbReference type="Proteomes" id="UP001209681">
    <property type="component" value="Unassembled WGS sequence"/>
</dbReference>
<dbReference type="PRINTS" id="PR00368">
    <property type="entry name" value="FADPNR"/>
</dbReference>
<dbReference type="InterPro" id="IPR004099">
    <property type="entry name" value="Pyr_nucl-diS_OxRdtase_dimer"/>
</dbReference>
<dbReference type="Pfam" id="PF02852">
    <property type="entry name" value="Pyr_redox_dim"/>
    <property type="match status" value="1"/>
</dbReference>
<dbReference type="InterPro" id="IPR001100">
    <property type="entry name" value="Pyr_nuc-diS_OxRdtase"/>
</dbReference>
<evidence type="ECO:0000256" key="2">
    <source>
        <dbReference type="ARBA" id="ARBA00007532"/>
    </source>
</evidence>
<evidence type="ECO:0000256" key="7">
    <source>
        <dbReference type="ARBA" id="ARBA00023157"/>
    </source>
</evidence>
<comment type="caution">
    <text evidence="12">The sequence shown here is derived from an EMBL/GenBank/DDBJ whole genome shotgun (WGS) entry which is preliminary data.</text>
</comment>
<evidence type="ECO:0000256" key="4">
    <source>
        <dbReference type="ARBA" id="ARBA00022827"/>
    </source>
</evidence>
<evidence type="ECO:0000259" key="11">
    <source>
        <dbReference type="Pfam" id="PF07992"/>
    </source>
</evidence>
<dbReference type="Pfam" id="PF07992">
    <property type="entry name" value="Pyr_redox_2"/>
    <property type="match status" value="1"/>
</dbReference>
<feature type="domain" description="FAD/NAD(P)-binding" evidence="11">
    <location>
        <begin position="36"/>
        <end position="353"/>
    </location>
</feature>
<dbReference type="EMBL" id="JAPFPW010000005">
    <property type="protein sequence ID" value="MCW7753538.1"/>
    <property type="molecule type" value="Genomic_DNA"/>
</dbReference>
<evidence type="ECO:0000256" key="5">
    <source>
        <dbReference type="ARBA" id="ARBA00022857"/>
    </source>
</evidence>
<keyword evidence="7" id="KW-1015">Disulfide bond</keyword>
<sequence length="510" mass="55118">MKIPNHGLFPDDAANRKLLSLVHPDNWQNPSPSPCYNLVVLGAGSAGLISAIATASLGGRVALVERHLMGGDCLHTGCVPSKSLIRSARVAADLKRAGDFGLSPQSGVRKEDFSRIMERLRNIRADIGENDAAARYRDLGVDVFLGEGMFTGPDTLDVAGQTLRFKKAVIATGASAVPPPIPGLKETGFLDNETLFFLTERPEDLLVIGGGPIGCEMAQAFARLGSRVSLVQDTRLLPQESAEVSRLMTEVLEEEGIQLYTDASILKAEELPDGRKSLVLNHGGQEIRLDAETLLVAAGRKPRVEGLGLEKAGVRYNTKQGILVDDFLRTSNKRIYGAGDCCMAWKFTHAADASAQIAVQNALFMGRKRVSRLLMPWCTYTDPEVAHVGMGEREAETLGIEVETFTFPMEENDRAKTEGEKKGFVSVMVKRGSDRILGATMVSSHAGESIGIFTTAMAAGMGLGALASVIHPYPTQAEAIRRAAGLYRKSRLTPRIAALLRGWLDMARKY</sequence>
<proteinExistence type="inferred from homology"/>
<organism evidence="12 13">
    <name type="scientific">Desulfobotulus pelophilus</name>
    <dbReference type="NCBI Taxonomy" id="2823377"/>
    <lineage>
        <taxon>Bacteria</taxon>
        <taxon>Pseudomonadati</taxon>
        <taxon>Thermodesulfobacteriota</taxon>
        <taxon>Desulfobacteria</taxon>
        <taxon>Desulfobacterales</taxon>
        <taxon>Desulfobacteraceae</taxon>
        <taxon>Desulfobotulus</taxon>
    </lineage>
</organism>
<dbReference type="Gene3D" id="3.30.390.30">
    <property type="match status" value="1"/>
</dbReference>
<accession>A0ABT3N7V6</accession>
<dbReference type="RefSeq" id="WP_265424408.1">
    <property type="nucleotide sequence ID" value="NZ_JAPFPW010000005.1"/>
</dbReference>
<dbReference type="SUPFAM" id="SSF51905">
    <property type="entry name" value="FAD/NAD(P)-binding domain"/>
    <property type="match status" value="1"/>
</dbReference>
<evidence type="ECO:0000256" key="8">
    <source>
        <dbReference type="ARBA" id="ARBA00023284"/>
    </source>
</evidence>
<comment type="cofactor">
    <cofactor evidence="1">
        <name>FAD</name>
        <dbReference type="ChEBI" id="CHEBI:57692"/>
    </cofactor>
</comment>
<evidence type="ECO:0000259" key="10">
    <source>
        <dbReference type="Pfam" id="PF02852"/>
    </source>
</evidence>
<dbReference type="NCBIfam" id="NF004991">
    <property type="entry name" value="PRK06370.1-3"/>
    <property type="match status" value="1"/>
</dbReference>
<reference evidence="12 13" key="1">
    <citation type="submission" date="2022-11" db="EMBL/GenBank/DDBJ databases">
        <title>Desulfobotulus tamanensis H1 sp. nov. - anaerobic, alkaliphilic, sulphate reducing bacterium isolated from terrestrial mud volcano.</title>
        <authorList>
            <person name="Frolova A."/>
            <person name="Merkel A.Y."/>
            <person name="Slobodkin A.I."/>
        </authorList>
    </citation>
    <scope>NUCLEOTIDE SEQUENCE [LARGE SCALE GENOMIC DNA]</scope>
    <source>
        <strain evidence="12 13">H1</strain>
    </source>
</reference>
<evidence type="ECO:0000256" key="3">
    <source>
        <dbReference type="ARBA" id="ARBA00022630"/>
    </source>
</evidence>
<dbReference type="PIRSF" id="PIRSF000350">
    <property type="entry name" value="Mercury_reductase_MerA"/>
    <property type="match status" value="1"/>
</dbReference>
<keyword evidence="13" id="KW-1185">Reference proteome</keyword>